<dbReference type="SUPFAM" id="SSF55073">
    <property type="entry name" value="Nucleotide cyclase"/>
    <property type="match status" value="1"/>
</dbReference>
<sequence>MLSNIEYENYIARRRTQALSIIRAGFLAGLLFNSLFLLFDVWSGLDLDRTMPLRGLWSGVLLTGIGLTFVPRGHDGLAWVVGIGGCVGAWMMAEIMLLDSVPARHVPGLITLFIAAVGMSPSVRSAGFTIAALVLVPTVVLLSGGRPLTAVLEVDAFLGMAAIMCALVCHLLEQSHKRAFRLERALERKATTDSLTGLANRRYFFDRAEIETMRRGRLSALMMDVDHFKRINDQFGHDVGDQVLRAVAAQLRGCARDSDVLARTGGEEFALLAVGAGIAEAMEIGERMRAAIARLDIRPDDEALKVTISVGCAEMASDEDGIDAALKRADQALYQAKHGGRDRVVAAPLSERAEIGLPPLEEGSHGLL</sequence>
<keyword evidence="3" id="KW-0472">Membrane</keyword>
<dbReference type="PANTHER" id="PTHR45138">
    <property type="entry name" value="REGULATORY COMPONENTS OF SENSORY TRANSDUCTION SYSTEM"/>
    <property type="match status" value="1"/>
</dbReference>
<organism evidence="5 6">
    <name type="scientific">Magnetospirillum aberrantis SpK</name>
    <dbReference type="NCBI Taxonomy" id="908842"/>
    <lineage>
        <taxon>Bacteria</taxon>
        <taxon>Pseudomonadati</taxon>
        <taxon>Pseudomonadota</taxon>
        <taxon>Alphaproteobacteria</taxon>
        <taxon>Rhodospirillales</taxon>
        <taxon>Rhodospirillaceae</taxon>
        <taxon>Magnetospirillum</taxon>
    </lineage>
</organism>
<keyword evidence="6" id="KW-1185">Reference proteome</keyword>
<feature type="transmembrane region" description="Helical" evidence="3">
    <location>
        <begin position="51"/>
        <end position="70"/>
    </location>
</feature>
<dbReference type="GO" id="GO:1902201">
    <property type="term" value="P:negative regulation of bacterial-type flagellum-dependent cell motility"/>
    <property type="evidence" value="ECO:0007669"/>
    <property type="project" value="TreeGrafter"/>
</dbReference>
<dbReference type="FunFam" id="3.30.70.270:FF:000001">
    <property type="entry name" value="Diguanylate cyclase domain protein"/>
    <property type="match status" value="1"/>
</dbReference>
<dbReference type="GO" id="GO:0043709">
    <property type="term" value="P:cell adhesion involved in single-species biofilm formation"/>
    <property type="evidence" value="ECO:0007669"/>
    <property type="project" value="TreeGrafter"/>
</dbReference>
<evidence type="ECO:0000259" key="4">
    <source>
        <dbReference type="PROSITE" id="PS50887"/>
    </source>
</evidence>
<dbReference type="Pfam" id="PF00990">
    <property type="entry name" value="GGDEF"/>
    <property type="match status" value="1"/>
</dbReference>
<dbReference type="PROSITE" id="PS50887">
    <property type="entry name" value="GGDEF"/>
    <property type="match status" value="1"/>
</dbReference>
<evidence type="ECO:0000256" key="2">
    <source>
        <dbReference type="ARBA" id="ARBA00034247"/>
    </source>
</evidence>
<dbReference type="RefSeq" id="WP_163673658.1">
    <property type="nucleotide sequence ID" value="NZ_JAAIYP010000003.1"/>
</dbReference>
<gene>
    <name evidence="5" type="ORF">G4223_00475</name>
</gene>
<dbReference type="CDD" id="cd01949">
    <property type="entry name" value="GGDEF"/>
    <property type="match status" value="1"/>
</dbReference>
<feature type="transmembrane region" description="Helical" evidence="3">
    <location>
        <begin position="156"/>
        <end position="172"/>
    </location>
</feature>
<dbReference type="EC" id="2.7.7.65" evidence="1"/>
<proteinExistence type="predicted"/>
<feature type="transmembrane region" description="Helical" evidence="3">
    <location>
        <begin position="77"/>
        <end position="97"/>
    </location>
</feature>
<dbReference type="GO" id="GO:0052621">
    <property type="term" value="F:diguanylate cyclase activity"/>
    <property type="evidence" value="ECO:0007669"/>
    <property type="project" value="UniProtKB-EC"/>
</dbReference>
<protein>
    <recommendedName>
        <fullName evidence="1">diguanylate cyclase</fullName>
        <ecNumber evidence="1">2.7.7.65</ecNumber>
    </recommendedName>
</protein>
<dbReference type="PANTHER" id="PTHR45138:SF9">
    <property type="entry name" value="DIGUANYLATE CYCLASE DGCM-RELATED"/>
    <property type="match status" value="1"/>
</dbReference>
<dbReference type="GO" id="GO:0005886">
    <property type="term" value="C:plasma membrane"/>
    <property type="evidence" value="ECO:0007669"/>
    <property type="project" value="TreeGrafter"/>
</dbReference>
<dbReference type="Proteomes" id="UP000480684">
    <property type="component" value="Unassembled WGS sequence"/>
</dbReference>
<feature type="domain" description="GGDEF" evidence="4">
    <location>
        <begin position="216"/>
        <end position="349"/>
    </location>
</feature>
<reference evidence="5 6" key="1">
    <citation type="submission" date="2020-02" db="EMBL/GenBank/DDBJ databases">
        <authorList>
            <person name="Dziuba M."/>
            <person name="Kuznetsov B."/>
            <person name="Mardanov A."/>
            <person name="Ravin N."/>
            <person name="Grouzdev D."/>
        </authorList>
    </citation>
    <scope>NUCLEOTIDE SEQUENCE [LARGE SCALE GENOMIC DNA]</scope>
    <source>
        <strain evidence="5 6">SpK</strain>
    </source>
</reference>
<evidence type="ECO:0000313" key="5">
    <source>
        <dbReference type="EMBL" id="NFV78590.1"/>
    </source>
</evidence>
<dbReference type="Gene3D" id="3.30.70.270">
    <property type="match status" value="1"/>
</dbReference>
<comment type="caution">
    <text evidence="5">The sequence shown here is derived from an EMBL/GenBank/DDBJ whole genome shotgun (WGS) entry which is preliminary data.</text>
</comment>
<keyword evidence="3" id="KW-1133">Transmembrane helix</keyword>
<keyword evidence="3" id="KW-0812">Transmembrane</keyword>
<dbReference type="SMART" id="SM00267">
    <property type="entry name" value="GGDEF"/>
    <property type="match status" value="1"/>
</dbReference>
<feature type="transmembrane region" description="Helical" evidence="3">
    <location>
        <begin position="21"/>
        <end position="39"/>
    </location>
</feature>
<evidence type="ECO:0000313" key="6">
    <source>
        <dbReference type="Proteomes" id="UP000480684"/>
    </source>
</evidence>
<comment type="catalytic activity">
    <reaction evidence="2">
        <text>2 GTP = 3',3'-c-di-GMP + 2 diphosphate</text>
        <dbReference type="Rhea" id="RHEA:24898"/>
        <dbReference type="ChEBI" id="CHEBI:33019"/>
        <dbReference type="ChEBI" id="CHEBI:37565"/>
        <dbReference type="ChEBI" id="CHEBI:58805"/>
        <dbReference type="EC" id="2.7.7.65"/>
    </reaction>
</comment>
<evidence type="ECO:0000256" key="3">
    <source>
        <dbReference type="SAM" id="Phobius"/>
    </source>
</evidence>
<dbReference type="InterPro" id="IPR050469">
    <property type="entry name" value="Diguanylate_Cyclase"/>
</dbReference>
<dbReference type="InterPro" id="IPR029787">
    <property type="entry name" value="Nucleotide_cyclase"/>
</dbReference>
<feature type="transmembrane region" description="Helical" evidence="3">
    <location>
        <begin position="126"/>
        <end position="144"/>
    </location>
</feature>
<dbReference type="EMBL" id="JAAIYP010000003">
    <property type="protein sequence ID" value="NFV78590.1"/>
    <property type="molecule type" value="Genomic_DNA"/>
</dbReference>
<evidence type="ECO:0000256" key="1">
    <source>
        <dbReference type="ARBA" id="ARBA00012528"/>
    </source>
</evidence>
<accession>A0A7C9UTV8</accession>
<name>A0A7C9UTV8_9PROT</name>
<dbReference type="NCBIfam" id="TIGR00254">
    <property type="entry name" value="GGDEF"/>
    <property type="match status" value="1"/>
</dbReference>
<dbReference type="InterPro" id="IPR043128">
    <property type="entry name" value="Rev_trsase/Diguanyl_cyclase"/>
</dbReference>
<dbReference type="InterPro" id="IPR000160">
    <property type="entry name" value="GGDEF_dom"/>
</dbReference>
<dbReference type="AlphaFoldDB" id="A0A7C9UTV8"/>